<keyword evidence="6" id="KW-0131">Cell cycle</keyword>
<keyword evidence="4" id="KW-0132">Cell division</keyword>
<evidence type="ECO:0000256" key="5">
    <source>
        <dbReference type="ARBA" id="ARBA00023210"/>
    </source>
</evidence>
<keyword evidence="5" id="KW-0717">Septation</keyword>
<dbReference type="InterPro" id="IPR042233">
    <property type="entry name" value="Cell_div_ZapA_N"/>
</dbReference>
<dbReference type="Gene3D" id="1.20.5.50">
    <property type="match status" value="1"/>
</dbReference>
<dbReference type="PANTHER" id="PTHR34981">
    <property type="entry name" value="CELL DIVISION PROTEIN ZAPA"/>
    <property type="match status" value="1"/>
</dbReference>
<dbReference type="InterPro" id="IPR007838">
    <property type="entry name" value="Cell_div_ZapA-like"/>
</dbReference>
<keyword evidence="3" id="KW-0963">Cytoplasm</keyword>
<evidence type="ECO:0000256" key="4">
    <source>
        <dbReference type="ARBA" id="ARBA00022618"/>
    </source>
</evidence>
<evidence type="ECO:0000256" key="3">
    <source>
        <dbReference type="ARBA" id="ARBA00022490"/>
    </source>
</evidence>
<comment type="subcellular location">
    <subcellularLocation>
        <location evidence="1">Cytoplasm</location>
    </subcellularLocation>
</comment>
<dbReference type="SUPFAM" id="SSF102829">
    <property type="entry name" value="Cell division protein ZapA-like"/>
    <property type="match status" value="1"/>
</dbReference>
<evidence type="ECO:0000256" key="7">
    <source>
        <dbReference type="ARBA" id="ARBA00024910"/>
    </source>
</evidence>
<dbReference type="AlphaFoldDB" id="A0A3B0YFV3"/>
<dbReference type="EMBL" id="UOFL01000073">
    <property type="protein sequence ID" value="VAW75043.1"/>
    <property type="molecule type" value="Genomic_DNA"/>
</dbReference>
<evidence type="ECO:0000313" key="10">
    <source>
        <dbReference type="EMBL" id="VAW75043.1"/>
    </source>
</evidence>
<sequence>MNDHDIIPVTVNILDREYRITCPAGEEQALQAAARHLNERMQDVKSSGKVVGVDRIAVMVALNITHEFLAIKPGNDHPFDNISDRLKSIQEKIELALDYTTH</sequence>
<evidence type="ECO:0000256" key="2">
    <source>
        <dbReference type="ARBA" id="ARBA00015195"/>
    </source>
</evidence>
<organism evidence="10">
    <name type="scientific">hydrothermal vent metagenome</name>
    <dbReference type="NCBI Taxonomy" id="652676"/>
    <lineage>
        <taxon>unclassified sequences</taxon>
        <taxon>metagenomes</taxon>
        <taxon>ecological metagenomes</taxon>
    </lineage>
</organism>
<evidence type="ECO:0000256" key="8">
    <source>
        <dbReference type="ARBA" id="ARBA00026068"/>
    </source>
</evidence>
<dbReference type="GO" id="GO:0005829">
    <property type="term" value="C:cytosol"/>
    <property type="evidence" value="ECO:0007669"/>
    <property type="project" value="TreeGrafter"/>
</dbReference>
<evidence type="ECO:0000256" key="1">
    <source>
        <dbReference type="ARBA" id="ARBA00004496"/>
    </source>
</evidence>
<gene>
    <name evidence="10" type="ORF">MNBD_GAMMA12-752</name>
</gene>
<dbReference type="GO" id="GO:0000917">
    <property type="term" value="P:division septum assembly"/>
    <property type="evidence" value="ECO:0007669"/>
    <property type="project" value="UniProtKB-KW"/>
</dbReference>
<dbReference type="GO" id="GO:0043093">
    <property type="term" value="P:FtsZ-dependent cytokinesis"/>
    <property type="evidence" value="ECO:0007669"/>
    <property type="project" value="TreeGrafter"/>
</dbReference>
<comment type="subunit">
    <text evidence="8">Homodimer. Interacts with FtsZ.</text>
</comment>
<evidence type="ECO:0000256" key="6">
    <source>
        <dbReference type="ARBA" id="ARBA00023306"/>
    </source>
</evidence>
<proteinExistence type="predicted"/>
<evidence type="ECO:0000256" key="9">
    <source>
        <dbReference type="ARBA" id="ARBA00033158"/>
    </source>
</evidence>
<dbReference type="GO" id="GO:0030428">
    <property type="term" value="C:cell septum"/>
    <property type="evidence" value="ECO:0007669"/>
    <property type="project" value="TreeGrafter"/>
</dbReference>
<accession>A0A3B0YFV3</accession>
<dbReference type="InterPro" id="IPR036192">
    <property type="entry name" value="Cell_div_ZapA-like_sf"/>
</dbReference>
<comment type="function">
    <text evidence="7">Activator of cell division through the inhibition of FtsZ GTPase activity, therefore promoting FtsZ assembly into bundles of protofilaments necessary for the formation of the division Z ring. It is recruited early at mid-cell but it is not essential for cell division.</text>
</comment>
<protein>
    <recommendedName>
        <fullName evidence="2">Cell division protein ZapA</fullName>
    </recommendedName>
    <alternativeName>
        <fullName evidence="9">Z ring-associated protein ZapA</fullName>
    </alternativeName>
</protein>
<dbReference type="Gene3D" id="3.30.160.880">
    <property type="entry name" value="Cell division protein ZapA protomer, N-terminal domain"/>
    <property type="match status" value="1"/>
</dbReference>
<dbReference type="PANTHER" id="PTHR34981:SF1">
    <property type="entry name" value="CELL DIVISION PROTEIN ZAPA"/>
    <property type="match status" value="1"/>
</dbReference>
<name>A0A3B0YFV3_9ZZZZ</name>
<dbReference type="GO" id="GO:0000921">
    <property type="term" value="P:septin ring assembly"/>
    <property type="evidence" value="ECO:0007669"/>
    <property type="project" value="TreeGrafter"/>
</dbReference>
<dbReference type="GO" id="GO:0032153">
    <property type="term" value="C:cell division site"/>
    <property type="evidence" value="ECO:0007669"/>
    <property type="project" value="TreeGrafter"/>
</dbReference>
<dbReference type="Pfam" id="PF05164">
    <property type="entry name" value="ZapA"/>
    <property type="match status" value="1"/>
</dbReference>
<reference evidence="10" key="1">
    <citation type="submission" date="2018-06" db="EMBL/GenBank/DDBJ databases">
        <authorList>
            <person name="Zhirakovskaya E."/>
        </authorList>
    </citation>
    <scope>NUCLEOTIDE SEQUENCE</scope>
</reference>